<dbReference type="GeneID" id="25988469"/>
<evidence type="ECO:0000313" key="2">
    <source>
        <dbReference type="EMBL" id="EJT46468.1"/>
    </source>
</evidence>
<dbReference type="VEuPathDB" id="FungiDB:A1Q1_04957"/>
<gene>
    <name evidence="2" type="ORF">A1Q1_04957</name>
</gene>
<accession>J5QBC2</accession>
<sequence>MITYALILIVKRLAKSIKNMGLFDFIYSTGGKLEAVPEPIGVHPQMCKSQLTTLVLKESLFSISGDDFSITDATTQQPVLKCSGSMLSLHDRKSQLLALSSPWSATSTTARRALRSTSAVALAATFISIGGERKTLHLDGDMWGRTAKLKLDDGTSLGHIARELVNVTDFAADKQTYCLTVAPNVDISLMAAICVCFDEIKNDADDDEEKKKDDD</sequence>
<organism evidence="2 3">
    <name type="scientific">Trichosporon asahii var. asahii (strain ATCC 90039 / CBS 2479 / JCM 2466 / KCTC 7840 / NBRC 103889/ NCYC 2677 / UAMH 7654)</name>
    <name type="common">Yeast</name>
    <dbReference type="NCBI Taxonomy" id="1186058"/>
    <lineage>
        <taxon>Eukaryota</taxon>
        <taxon>Fungi</taxon>
        <taxon>Dikarya</taxon>
        <taxon>Basidiomycota</taxon>
        <taxon>Agaricomycotina</taxon>
        <taxon>Tremellomycetes</taxon>
        <taxon>Trichosporonales</taxon>
        <taxon>Trichosporonaceae</taxon>
        <taxon>Trichosporon</taxon>
    </lineage>
</organism>
<dbReference type="KEGG" id="tasa:A1Q1_04957"/>
<dbReference type="EMBL" id="ALBS01000291">
    <property type="protein sequence ID" value="EJT46468.1"/>
    <property type="molecule type" value="Genomic_DNA"/>
</dbReference>
<comment type="caution">
    <text evidence="2">The sequence shown here is derived from an EMBL/GenBank/DDBJ whole genome shotgun (WGS) entry which is preliminary data.</text>
</comment>
<dbReference type="Gene3D" id="2.40.160.200">
    <property type="entry name" value="LURP1-related"/>
    <property type="match status" value="1"/>
</dbReference>
<evidence type="ECO:0000256" key="1">
    <source>
        <dbReference type="ARBA" id="ARBA00005437"/>
    </source>
</evidence>
<reference evidence="2 3" key="1">
    <citation type="journal article" date="2012" name="Eukaryot. Cell">
        <title>Draft genome sequence of CBS 2479, the standard type strain of Trichosporon asahii.</title>
        <authorList>
            <person name="Yang R.Y."/>
            <person name="Li H.T."/>
            <person name="Zhu H."/>
            <person name="Zhou G.P."/>
            <person name="Wang M."/>
            <person name="Wang L."/>
        </authorList>
    </citation>
    <scope>NUCLEOTIDE SEQUENCE [LARGE SCALE GENOMIC DNA]</scope>
    <source>
        <strain evidence="3">ATCC 90039 / CBS 2479 / JCM 2466 / KCTC 7840 / NCYC 2677 / UAMH 7654</strain>
    </source>
</reference>
<dbReference type="InterPro" id="IPR038595">
    <property type="entry name" value="LOR_sf"/>
</dbReference>
<dbReference type="RefSeq" id="XP_014177239.1">
    <property type="nucleotide sequence ID" value="XM_014321764.1"/>
</dbReference>
<proteinExistence type="inferred from homology"/>
<comment type="similarity">
    <text evidence="1">Belongs to the LOR family.</text>
</comment>
<dbReference type="OrthoDB" id="97518at2759"/>
<dbReference type="InterPro" id="IPR025659">
    <property type="entry name" value="Tubby-like_C"/>
</dbReference>
<dbReference type="AlphaFoldDB" id="J5QBC2"/>
<dbReference type="Pfam" id="PF04525">
    <property type="entry name" value="LOR"/>
    <property type="match status" value="1"/>
</dbReference>
<dbReference type="SUPFAM" id="SSF54518">
    <property type="entry name" value="Tubby C-terminal domain-like"/>
    <property type="match status" value="1"/>
</dbReference>
<dbReference type="Proteomes" id="UP000002748">
    <property type="component" value="Unassembled WGS sequence"/>
</dbReference>
<dbReference type="HOGENOM" id="CLU_063146_1_1_1"/>
<protein>
    <submittedName>
        <fullName evidence="2">Uncharacterized protein</fullName>
    </submittedName>
</protein>
<evidence type="ECO:0000313" key="3">
    <source>
        <dbReference type="Proteomes" id="UP000002748"/>
    </source>
</evidence>
<dbReference type="InterPro" id="IPR007612">
    <property type="entry name" value="LOR"/>
</dbReference>
<name>J5QBC2_TRIAS</name>